<dbReference type="GeneID" id="19976351"/>
<evidence type="ECO:0000313" key="1">
    <source>
        <dbReference type="EMBL" id="ETN36734.1"/>
    </source>
</evidence>
<dbReference type="InParanoid" id="W2RLX5"/>
<dbReference type="RefSeq" id="XP_008721552.1">
    <property type="nucleotide sequence ID" value="XM_008723330.1"/>
</dbReference>
<sequence length="127" mass="14649">MGSDTFALGVQAERLKKSKGLMRLNHEERILDMARTLGGYRREIQFFRTVYSATDALVLGVKSVLQQMILNYYLRPELDGEHDEQWLALSDELDRLLQDHLRTLTGAEKNWLELSAQNMIADHSKTL</sequence>
<dbReference type="AlphaFoldDB" id="W2RLX5"/>
<gene>
    <name evidence="1" type="ORF">HMPREF1541_09012</name>
</gene>
<name>W2RLX5_CYPE1</name>
<dbReference type="OrthoDB" id="10507656at2759"/>
<reference evidence="1 2" key="1">
    <citation type="submission" date="2013-03" db="EMBL/GenBank/DDBJ databases">
        <title>The Genome Sequence of Phialophora europaea CBS 101466.</title>
        <authorList>
            <consortium name="The Broad Institute Genomics Platform"/>
            <person name="Cuomo C."/>
            <person name="de Hoog S."/>
            <person name="Gorbushina A."/>
            <person name="Walker B."/>
            <person name="Young S.K."/>
            <person name="Zeng Q."/>
            <person name="Gargeya S."/>
            <person name="Fitzgerald M."/>
            <person name="Haas B."/>
            <person name="Abouelleil A."/>
            <person name="Allen A.W."/>
            <person name="Alvarado L."/>
            <person name="Arachchi H.M."/>
            <person name="Berlin A.M."/>
            <person name="Chapman S.B."/>
            <person name="Gainer-Dewar J."/>
            <person name="Goldberg J."/>
            <person name="Griggs A."/>
            <person name="Gujja S."/>
            <person name="Hansen M."/>
            <person name="Howarth C."/>
            <person name="Imamovic A."/>
            <person name="Ireland A."/>
            <person name="Larimer J."/>
            <person name="McCowan C."/>
            <person name="Murphy C."/>
            <person name="Pearson M."/>
            <person name="Poon T.W."/>
            <person name="Priest M."/>
            <person name="Roberts A."/>
            <person name="Saif S."/>
            <person name="Shea T."/>
            <person name="Sisk P."/>
            <person name="Sykes S."/>
            <person name="Wortman J."/>
            <person name="Nusbaum C."/>
            <person name="Birren B."/>
        </authorList>
    </citation>
    <scope>NUCLEOTIDE SEQUENCE [LARGE SCALE GENOMIC DNA]</scope>
    <source>
        <strain evidence="1 2">CBS 101466</strain>
    </source>
</reference>
<keyword evidence="2" id="KW-1185">Reference proteome</keyword>
<organism evidence="1 2">
    <name type="scientific">Cyphellophora europaea (strain CBS 101466)</name>
    <name type="common">Phialophora europaea</name>
    <dbReference type="NCBI Taxonomy" id="1220924"/>
    <lineage>
        <taxon>Eukaryota</taxon>
        <taxon>Fungi</taxon>
        <taxon>Dikarya</taxon>
        <taxon>Ascomycota</taxon>
        <taxon>Pezizomycotina</taxon>
        <taxon>Eurotiomycetes</taxon>
        <taxon>Chaetothyriomycetidae</taxon>
        <taxon>Chaetothyriales</taxon>
        <taxon>Cyphellophoraceae</taxon>
        <taxon>Cyphellophora</taxon>
    </lineage>
</organism>
<dbReference type="EMBL" id="KB822725">
    <property type="protein sequence ID" value="ETN36734.1"/>
    <property type="molecule type" value="Genomic_DNA"/>
</dbReference>
<protein>
    <submittedName>
        <fullName evidence="1">Uncharacterized protein</fullName>
    </submittedName>
</protein>
<dbReference type="Proteomes" id="UP000030752">
    <property type="component" value="Unassembled WGS sequence"/>
</dbReference>
<dbReference type="VEuPathDB" id="FungiDB:HMPREF1541_09012"/>
<accession>W2RLX5</accession>
<evidence type="ECO:0000313" key="2">
    <source>
        <dbReference type="Proteomes" id="UP000030752"/>
    </source>
</evidence>
<dbReference type="HOGENOM" id="CLU_1669411_0_0_1"/>
<proteinExistence type="predicted"/>